<keyword evidence="5" id="KW-0677">Repeat</keyword>
<comment type="subcellular location">
    <subcellularLocation>
        <location evidence="1">Membrane</location>
        <topology evidence="1">Single-pass membrane protein</topology>
    </subcellularLocation>
</comment>
<evidence type="ECO:0000256" key="1">
    <source>
        <dbReference type="ARBA" id="ARBA00004167"/>
    </source>
</evidence>
<dbReference type="Pfam" id="PF13855">
    <property type="entry name" value="LRR_8"/>
    <property type="match status" value="1"/>
</dbReference>
<dbReference type="Proteomes" id="UP000193642">
    <property type="component" value="Unassembled WGS sequence"/>
</dbReference>
<dbReference type="OrthoDB" id="1728874at2759"/>
<evidence type="ECO:0000256" key="3">
    <source>
        <dbReference type="ARBA" id="ARBA00022692"/>
    </source>
</evidence>
<dbReference type="AlphaFoldDB" id="A0A1Y2CEJ9"/>
<sequence>MYLLTKQFSVLVAPRYLFNNEALESIRASHAHRFVYEGWFEQPISKLFKFPRYFQEVVVDDVFRGLEYLEINNVPNEIQSWRKDDQLIPAAFGRFSKLYHLSITSSEFKGPVPMEIWNMPNLKVLFFGMFPLNQPLPAEISGLKSLIALTMTDCLLYGSIPPEIGLLTSLRRLSLTDNKLTGNIPSELGNLSNLLELELCFNKLSGTIPIALGNLNKLQVLDLQENMLTGVIPSDFGNLKALRRLSLKSNGLFGLVPIELASFSLLQTCDLRQNHGLECNIKFLALRI</sequence>
<dbReference type="PANTHER" id="PTHR48053:SF71">
    <property type="entry name" value="LEUCINE RICH REPEAT FAMILY PROTEIN, EXPRESSED"/>
    <property type="match status" value="1"/>
</dbReference>
<evidence type="ECO:0000256" key="6">
    <source>
        <dbReference type="ARBA" id="ARBA00022989"/>
    </source>
</evidence>
<organism evidence="9 10">
    <name type="scientific">Rhizoclosmatium globosum</name>
    <dbReference type="NCBI Taxonomy" id="329046"/>
    <lineage>
        <taxon>Eukaryota</taxon>
        <taxon>Fungi</taxon>
        <taxon>Fungi incertae sedis</taxon>
        <taxon>Chytridiomycota</taxon>
        <taxon>Chytridiomycota incertae sedis</taxon>
        <taxon>Chytridiomycetes</taxon>
        <taxon>Chytridiales</taxon>
        <taxon>Chytriomycetaceae</taxon>
        <taxon>Rhizoclosmatium</taxon>
    </lineage>
</organism>
<dbReference type="FunFam" id="3.80.10.10:FF:000453">
    <property type="entry name" value="Leucine-rich receptor-like protein kinase family protein"/>
    <property type="match status" value="1"/>
</dbReference>
<dbReference type="GO" id="GO:0009791">
    <property type="term" value="P:post-embryonic development"/>
    <property type="evidence" value="ECO:0007669"/>
    <property type="project" value="UniProtKB-ARBA"/>
</dbReference>
<keyword evidence="8" id="KW-0325">Glycoprotein</keyword>
<keyword evidence="3" id="KW-0812">Transmembrane</keyword>
<dbReference type="EMBL" id="MCGO01000020">
    <property type="protein sequence ID" value="ORY45317.1"/>
    <property type="molecule type" value="Genomic_DNA"/>
</dbReference>
<proteinExistence type="predicted"/>
<evidence type="ECO:0000313" key="10">
    <source>
        <dbReference type="Proteomes" id="UP000193642"/>
    </source>
</evidence>
<dbReference type="Gene3D" id="3.80.10.10">
    <property type="entry name" value="Ribonuclease Inhibitor"/>
    <property type="match status" value="1"/>
</dbReference>
<evidence type="ECO:0000313" key="9">
    <source>
        <dbReference type="EMBL" id="ORY45317.1"/>
    </source>
</evidence>
<evidence type="ECO:0000256" key="2">
    <source>
        <dbReference type="ARBA" id="ARBA00022614"/>
    </source>
</evidence>
<gene>
    <name evidence="9" type="ORF">BCR33DRAFT_765707</name>
</gene>
<name>A0A1Y2CEJ9_9FUNG</name>
<evidence type="ECO:0000256" key="7">
    <source>
        <dbReference type="ARBA" id="ARBA00023136"/>
    </source>
</evidence>
<comment type="caution">
    <text evidence="9">The sequence shown here is derived from an EMBL/GenBank/DDBJ whole genome shotgun (WGS) entry which is preliminary data.</text>
</comment>
<keyword evidence="2" id="KW-0433">Leucine-rich repeat</keyword>
<keyword evidence="4" id="KW-0732">Signal</keyword>
<reference evidence="9 10" key="1">
    <citation type="submission" date="2016-07" db="EMBL/GenBank/DDBJ databases">
        <title>Pervasive Adenine N6-methylation of Active Genes in Fungi.</title>
        <authorList>
            <consortium name="DOE Joint Genome Institute"/>
            <person name="Mondo S.J."/>
            <person name="Dannebaum R.O."/>
            <person name="Kuo R.C."/>
            <person name="Labutti K."/>
            <person name="Haridas S."/>
            <person name="Kuo A."/>
            <person name="Salamov A."/>
            <person name="Ahrendt S.R."/>
            <person name="Lipzen A."/>
            <person name="Sullivan W."/>
            <person name="Andreopoulos W.B."/>
            <person name="Clum A."/>
            <person name="Lindquist E."/>
            <person name="Daum C."/>
            <person name="Ramamoorthy G.K."/>
            <person name="Gryganskyi A."/>
            <person name="Culley D."/>
            <person name="Magnuson J.K."/>
            <person name="James T.Y."/>
            <person name="O'Malley M.A."/>
            <person name="Stajich J.E."/>
            <person name="Spatafora J.W."/>
            <person name="Visel A."/>
            <person name="Grigoriev I.V."/>
        </authorList>
    </citation>
    <scope>NUCLEOTIDE SEQUENCE [LARGE SCALE GENOMIC DNA]</scope>
    <source>
        <strain evidence="9 10">JEL800</strain>
    </source>
</reference>
<evidence type="ECO:0000256" key="5">
    <source>
        <dbReference type="ARBA" id="ARBA00022737"/>
    </source>
</evidence>
<keyword evidence="6" id="KW-1133">Transmembrane helix</keyword>
<dbReference type="SUPFAM" id="SSF52058">
    <property type="entry name" value="L domain-like"/>
    <property type="match status" value="1"/>
</dbReference>
<keyword evidence="10" id="KW-1185">Reference proteome</keyword>
<dbReference type="GO" id="GO:0051707">
    <property type="term" value="P:response to other organism"/>
    <property type="evidence" value="ECO:0007669"/>
    <property type="project" value="UniProtKB-ARBA"/>
</dbReference>
<dbReference type="PANTHER" id="PTHR48053">
    <property type="entry name" value="LEUCINE RICH REPEAT FAMILY PROTEIN, EXPRESSED"/>
    <property type="match status" value="1"/>
</dbReference>
<accession>A0A1Y2CEJ9</accession>
<dbReference type="STRING" id="329046.A0A1Y2CEJ9"/>
<dbReference type="GO" id="GO:0006952">
    <property type="term" value="P:defense response"/>
    <property type="evidence" value="ECO:0007669"/>
    <property type="project" value="UniProtKB-ARBA"/>
</dbReference>
<dbReference type="InterPro" id="IPR051716">
    <property type="entry name" value="Plant_RL_S/T_kinase"/>
</dbReference>
<evidence type="ECO:0000256" key="8">
    <source>
        <dbReference type="ARBA" id="ARBA00023180"/>
    </source>
</evidence>
<dbReference type="InterPro" id="IPR032675">
    <property type="entry name" value="LRR_dom_sf"/>
</dbReference>
<protein>
    <submittedName>
        <fullName evidence="9">L domain-like protein</fullName>
    </submittedName>
</protein>
<dbReference type="InterPro" id="IPR001611">
    <property type="entry name" value="Leu-rich_rpt"/>
</dbReference>
<dbReference type="GO" id="GO:0016020">
    <property type="term" value="C:membrane"/>
    <property type="evidence" value="ECO:0007669"/>
    <property type="project" value="UniProtKB-SubCell"/>
</dbReference>
<evidence type="ECO:0000256" key="4">
    <source>
        <dbReference type="ARBA" id="ARBA00022729"/>
    </source>
</evidence>
<dbReference type="Pfam" id="PF00560">
    <property type="entry name" value="LRR_1"/>
    <property type="match status" value="1"/>
</dbReference>
<keyword evidence="7" id="KW-0472">Membrane</keyword>